<reference evidence="7" key="1">
    <citation type="submission" date="2018-03" db="EMBL/GenBank/DDBJ databases">
        <authorList>
            <person name="Rodrigo-Torres L."/>
            <person name="Arahal R. D."/>
            <person name="Lucena T."/>
        </authorList>
    </citation>
    <scope>NUCLEOTIDE SEQUENCE [LARGE SCALE GENOMIC DNA]</scope>
    <source>
        <strain evidence="7">CECT 8871</strain>
    </source>
</reference>
<gene>
    <name evidence="6" type="ORF">PRI8871_01822</name>
</gene>
<feature type="transmembrane region" description="Helical" evidence="5">
    <location>
        <begin position="173"/>
        <end position="193"/>
    </location>
</feature>
<evidence type="ECO:0000256" key="5">
    <source>
        <dbReference type="RuleBase" id="RU363041"/>
    </source>
</evidence>
<feature type="transmembrane region" description="Helical" evidence="5">
    <location>
        <begin position="235"/>
        <end position="252"/>
    </location>
</feature>
<dbReference type="GO" id="GO:0005886">
    <property type="term" value="C:plasma membrane"/>
    <property type="evidence" value="ECO:0007669"/>
    <property type="project" value="UniProtKB-SubCell"/>
</dbReference>
<keyword evidence="5" id="KW-1003">Cell membrane</keyword>
<dbReference type="AlphaFoldDB" id="A0A2R8AVJ1"/>
<evidence type="ECO:0000313" key="6">
    <source>
        <dbReference type="EMBL" id="SPF80020.1"/>
    </source>
</evidence>
<dbReference type="InterPro" id="IPR002781">
    <property type="entry name" value="TM_pro_TauE-like"/>
</dbReference>
<dbReference type="Proteomes" id="UP000244904">
    <property type="component" value="Unassembled WGS sequence"/>
</dbReference>
<comment type="similarity">
    <text evidence="5">Belongs to the 4-toluene sulfonate uptake permease (TSUP) (TC 2.A.102) family.</text>
</comment>
<evidence type="ECO:0000256" key="1">
    <source>
        <dbReference type="ARBA" id="ARBA00004141"/>
    </source>
</evidence>
<feature type="transmembrane region" description="Helical" evidence="5">
    <location>
        <begin position="73"/>
        <end position="93"/>
    </location>
</feature>
<keyword evidence="2 5" id="KW-0812">Transmembrane</keyword>
<dbReference type="InterPro" id="IPR051598">
    <property type="entry name" value="TSUP/Inactive_protease-like"/>
</dbReference>
<keyword evidence="7" id="KW-1185">Reference proteome</keyword>
<dbReference type="OrthoDB" id="45564at2"/>
<dbReference type="PANTHER" id="PTHR43701:SF12">
    <property type="entry name" value="MEMBRANE TRANSPORTER PROTEIN YTNM-RELATED"/>
    <property type="match status" value="1"/>
</dbReference>
<feature type="transmembrane region" description="Helical" evidence="5">
    <location>
        <begin position="99"/>
        <end position="117"/>
    </location>
</feature>
<evidence type="ECO:0000313" key="7">
    <source>
        <dbReference type="Proteomes" id="UP000244904"/>
    </source>
</evidence>
<evidence type="ECO:0000256" key="4">
    <source>
        <dbReference type="ARBA" id="ARBA00023136"/>
    </source>
</evidence>
<protein>
    <recommendedName>
        <fullName evidence="5">Probable membrane transporter protein</fullName>
    </recommendedName>
</protein>
<keyword evidence="3 5" id="KW-1133">Transmembrane helix</keyword>
<comment type="subcellular location">
    <subcellularLocation>
        <location evidence="5">Cell membrane</location>
        <topology evidence="5">Multi-pass membrane protein</topology>
    </subcellularLocation>
    <subcellularLocation>
        <location evidence="1">Membrane</location>
        <topology evidence="1">Multi-pass membrane protein</topology>
    </subcellularLocation>
</comment>
<proteinExistence type="inferred from homology"/>
<feature type="transmembrane region" description="Helical" evidence="5">
    <location>
        <begin position="205"/>
        <end position="223"/>
    </location>
</feature>
<sequence>MDPAFFEFMAVGFVAQLADGALGMGFGLISSSVLLLSGAPPPLVSSAVNAAKIPTGAAAGLSHLLAGNIDRSVFKRIAIAGIIGGLAGALMLSSLKGPWLMGLVALYLIVISTLIILRALRGRAVLAVPGRKASLIGACGGLIEGIGGSWGPVVTTGLLGAGMEPRRAVGSSALAELCVSVAVFCALMLTAHLGLWGDGGGVGTMLWPVLGLVCGGLPAAFLGGPLARMVPRRPLTLAVGFLALGVGIQRGAQLLF</sequence>
<dbReference type="PANTHER" id="PTHR43701">
    <property type="entry name" value="MEMBRANE TRANSPORTER PROTEIN MJ0441-RELATED"/>
    <property type="match status" value="1"/>
</dbReference>
<dbReference type="EMBL" id="OMOJ01000002">
    <property type="protein sequence ID" value="SPF80020.1"/>
    <property type="molecule type" value="Genomic_DNA"/>
</dbReference>
<dbReference type="Pfam" id="PF01925">
    <property type="entry name" value="TauE"/>
    <property type="match status" value="1"/>
</dbReference>
<name>A0A2R8AVJ1_9RHOB</name>
<evidence type="ECO:0000256" key="2">
    <source>
        <dbReference type="ARBA" id="ARBA00022692"/>
    </source>
</evidence>
<evidence type="ECO:0000256" key="3">
    <source>
        <dbReference type="ARBA" id="ARBA00022989"/>
    </source>
</evidence>
<accession>A0A2R8AVJ1</accession>
<organism evidence="6 7">
    <name type="scientific">Pseudoprimorskyibacter insulae</name>
    <dbReference type="NCBI Taxonomy" id="1695997"/>
    <lineage>
        <taxon>Bacteria</taxon>
        <taxon>Pseudomonadati</taxon>
        <taxon>Pseudomonadota</taxon>
        <taxon>Alphaproteobacteria</taxon>
        <taxon>Rhodobacterales</taxon>
        <taxon>Paracoccaceae</taxon>
        <taxon>Pseudoprimorskyibacter</taxon>
    </lineage>
</organism>
<keyword evidence="4 5" id="KW-0472">Membrane</keyword>